<organism evidence="4 5">
    <name type="scientific">Kutzneria buriramensis</name>
    <dbReference type="NCBI Taxonomy" id="1045776"/>
    <lineage>
        <taxon>Bacteria</taxon>
        <taxon>Bacillati</taxon>
        <taxon>Actinomycetota</taxon>
        <taxon>Actinomycetes</taxon>
        <taxon>Pseudonocardiales</taxon>
        <taxon>Pseudonocardiaceae</taxon>
        <taxon>Kutzneria</taxon>
    </lineage>
</organism>
<keyword evidence="2 4" id="KW-0808">Transferase</keyword>
<dbReference type="InterPro" id="IPR041698">
    <property type="entry name" value="Methyltransf_25"/>
</dbReference>
<keyword evidence="5" id="KW-1185">Reference proteome</keyword>
<gene>
    <name evidence="4" type="ORF">BCF44_109239</name>
</gene>
<evidence type="ECO:0000256" key="1">
    <source>
        <dbReference type="ARBA" id="ARBA00022603"/>
    </source>
</evidence>
<sequence length="243" mass="26543">MTTSEFDHLAYLYERSFDVWPYRRDVEQHSVRVALGDVTGSAALDLGCGAGSYTRWLAGLGARPVVGVDAAAGMIEHARRREAADPSGATFVRQDAGRPVSGDFDVVLAVHLLPYAETVAALTAMCATARSALAGTGKRFVTVTINPDFATEPGYYRRYGFDLIAPSDELRDGDPVRLRSEFLGGRIDVTPRFWTRSTQELALRAAGFRRVEWWDPVCSPTADVGHFGDYLRKPPTLVVTATA</sequence>
<feature type="domain" description="Methyltransferase" evidence="3">
    <location>
        <begin position="44"/>
        <end position="126"/>
    </location>
</feature>
<protein>
    <submittedName>
        <fullName evidence="4">Methyltransferase family protein</fullName>
    </submittedName>
</protein>
<evidence type="ECO:0000259" key="3">
    <source>
        <dbReference type="Pfam" id="PF13649"/>
    </source>
</evidence>
<dbReference type="RefSeq" id="WP_116177131.1">
    <property type="nucleotide sequence ID" value="NZ_CP144375.1"/>
</dbReference>
<dbReference type="Proteomes" id="UP000256269">
    <property type="component" value="Unassembled WGS sequence"/>
</dbReference>
<dbReference type="Pfam" id="PF13649">
    <property type="entry name" value="Methyltransf_25"/>
    <property type="match status" value="1"/>
</dbReference>
<comment type="caution">
    <text evidence="4">The sequence shown here is derived from an EMBL/GenBank/DDBJ whole genome shotgun (WGS) entry which is preliminary data.</text>
</comment>
<reference evidence="4 5" key="1">
    <citation type="submission" date="2018-08" db="EMBL/GenBank/DDBJ databases">
        <title>Genomic Encyclopedia of Archaeal and Bacterial Type Strains, Phase II (KMG-II): from individual species to whole genera.</title>
        <authorList>
            <person name="Goeker M."/>
        </authorList>
    </citation>
    <scope>NUCLEOTIDE SEQUENCE [LARGE SCALE GENOMIC DNA]</scope>
    <source>
        <strain evidence="4 5">DSM 45791</strain>
    </source>
</reference>
<dbReference type="EMBL" id="QUNO01000009">
    <property type="protein sequence ID" value="REH43696.1"/>
    <property type="molecule type" value="Genomic_DNA"/>
</dbReference>
<keyword evidence="1 4" id="KW-0489">Methyltransferase</keyword>
<dbReference type="OrthoDB" id="3286690at2"/>
<dbReference type="GO" id="GO:0008168">
    <property type="term" value="F:methyltransferase activity"/>
    <property type="evidence" value="ECO:0007669"/>
    <property type="project" value="UniProtKB-KW"/>
</dbReference>
<evidence type="ECO:0000313" key="4">
    <source>
        <dbReference type="EMBL" id="REH43696.1"/>
    </source>
</evidence>
<dbReference type="SUPFAM" id="SSF53335">
    <property type="entry name" value="S-adenosyl-L-methionine-dependent methyltransferases"/>
    <property type="match status" value="1"/>
</dbReference>
<dbReference type="GO" id="GO:0032259">
    <property type="term" value="P:methylation"/>
    <property type="evidence" value="ECO:0007669"/>
    <property type="project" value="UniProtKB-KW"/>
</dbReference>
<dbReference type="PANTHER" id="PTHR43861">
    <property type="entry name" value="TRANS-ACONITATE 2-METHYLTRANSFERASE-RELATED"/>
    <property type="match status" value="1"/>
</dbReference>
<evidence type="ECO:0000313" key="5">
    <source>
        <dbReference type="Proteomes" id="UP000256269"/>
    </source>
</evidence>
<accession>A0A3E0HF58</accession>
<dbReference type="InterPro" id="IPR029063">
    <property type="entry name" value="SAM-dependent_MTases_sf"/>
</dbReference>
<dbReference type="Gene3D" id="3.40.50.150">
    <property type="entry name" value="Vaccinia Virus protein VP39"/>
    <property type="match status" value="1"/>
</dbReference>
<dbReference type="AlphaFoldDB" id="A0A3E0HF58"/>
<name>A0A3E0HF58_9PSEU</name>
<dbReference type="CDD" id="cd02440">
    <property type="entry name" value="AdoMet_MTases"/>
    <property type="match status" value="1"/>
</dbReference>
<dbReference type="PANTHER" id="PTHR43861:SF1">
    <property type="entry name" value="TRANS-ACONITATE 2-METHYLTRANSFERASE"/>
    <property type="match status" value="1"/>
</dbReference>
<evidence type="ECO:0000256" key="2">
    <source>
        <dbReference type="ARBA" id="ARBA00022679"/>
    </source>
</evidence>
<proteinExistence type="predicted"/>